<dbReference type="SUPFAM" id="SSF52172">
    <property type="entry name" value="CheY-like"/>
    <property type="match status" value="1"/>
</dbReference>
<feature type="compositionally biased region" description="Gly residues" evidence="8">
    <location>
        <begin position="17"/>
        <end position="29"/>
    </location>
</feature>
<dbReference type="GO" id="GO:0005634">
    <property type="term" value="C:nucleus"/>
    <property type="evidence" value="ECO:0007669"/>
    <property type="project" value="UniProtKB-SubCell"/>
</dbReference>
<feature type="region of interest" description="Disordered" evidence="8">
    <location>
        <begin position="703"/>
        <end position="729"/>
    </location>
</feature>
<comment type="subcellular location">
    <subcellularLocation>
        <location evidence="1 7">Nucleus</location>
    </subcellularLocation>
</comment>
<sequence>MESVARDEEGGARDGDGGGGSGAAAGGGPRRQTDPSSERQVIRWERFLPRRFLRILLVEHDDSTRHIVAALLRKCSYHVAAVADGLKAWEVLKEKHYSVDLVLTEVAMPSLSGIALLSKIMSTEECKNIPVIMMSSHDSIGVVLKCMLKGAVDFLVKPVRKNELRNLWQHVWRRHCSNSYTNASDNNAASNHVSAIAGDGSKTGESSKQDSDAQSSDRKPEMEIASDQKHRGDHLAEGGSTSREVEAKPEQLDNGTPIMANTLKLDDDVEGEVISAGTDLVEKYQEENGSYHKAPYREEDNGFTGSKEGDLADPNSHCQNNAPDGTLNDMTYFEPVANRKCNSAVSEKYAFRKDALPETSTSSHAKSASEFGSSPHLELALKRQRLNGCVDQDFKQKHILNHSNASAFSRYGDKRAHHSCKKPVSSAVCVRTIECVDKSQLHVSSHGSDNDKNISLSPKGMVFYQGNAGETTKYFQVSSESNGEHAGLMSFPAREDDCAGHSSKGEDMVFNHPQFGFIPLPIPVGAIPYQRLCSGYGAILQPVFHPEASLEPHSSASAEKATVQITSDQSGHHDNHLISHRQCIEFHHHEENHQSHYWRQHIDMEPGDSSDLSCTPEELANQSASCSEDILKGGGSNYSGEPADAAANTGTTLGSGTESGAQNCSRKGLDSDRSSREAALIKFRMKRKDRCFEKKVRYHGRKKLAEQRPRVKGQFVSQKVPDSVTKPEAEDRLRVVKKLSFL</sequence>
<evidence type="ECO:0000256" key="1">
    <source>
        <dbReference type="ARBA" id="ARBA00004123"/>
    </source>
</evidence>
<proteinExistence type="inferred from homology"/>
<keyword evidence="11" id="KW-1185">Reference proteome</keyword>
<feature type="region of interest" description="Disordered" evidence="8">
    <location>
        <begin position="550"/>
        <end position="574"/>
    </location>
</feature>
<dbReference type="PROSITE" id="PS50110">
    <property type="entry name" value="RESPONSE_REGULATORY"/>
    <property type="match status" value="1"/>
</dbReference>
<evidence type="ECO:0000256" key="5">
    <source>
        <dbReference type="ARBA" id="ARBA00023242"/>
    </source>
</evidence>
<dbReference type="RefSeq" id="XP_026663152.2">
    <property type="nucleotide sequence ID" value="XM_026807351.2"/>
</dbReference>
<dbReference type="GO" id="GO:0000160">
    <property type="term" value="P:phosphorelay signal transduction system"/>
    <property type="evidence" value="ECO:0007669"/>
    <property type="project" value="UniProtKB-KW"/>
</dbReference>
<feature type="region of interest" description="Disordered" evidence="8">
    <location>
        <begin position="194"/>
        <end position="258"/>
    </location>
</feature>
<dbReference type="GeneID" id="103714284"/>
<dbReference type="InterPro" id="IPR001789">
    <property type="entry name" value="Sig_transdc_resp-reg_receiver"/>
</dbReference>
<organism evidence="11 12">
    <name type="scientific">Phoenix dactylifera</name>
    <name type="common">Date palm</name>
    <dbReference type="NCBI Taxonomy" id="42345"/>
    <lineage>
        <taxon>Eukaryota</taxon>
        <taxon>Viridiplantae</taxon>
        <taxon>Streptophyta</taxon>
        <taxon>Embryophyta</taxon>
        <taxon>Tracheophyta</taxon>
        <taxon>Spermatophyta</taxon>
        <taxon>Magnoliopsida</taxon>
        <taxon>Liliopsida</taxon>
        <taxon>Arecaceae</taxon>
        <taxon>Coryphoideae</taxon>
        <taxon>Phoeniceae</taxon>
        <taxon>Phoenix</taxon>
    </lineage>
</organism>
<reference evidence="12" key="2">
    <citation type="submission" date="2025-08" db="UniProtKB">
        <authorList>
            <consortium name="RefSeq"/>
        </authorList>
    </citation>
    <scope>IDENTIFICATION</scope>
    <source>
        <tissue evidence="12">Young leaves</tissue>
    </source>
</reference>
<dbReference type="Pfam" id="PF00072">
    <property type="entry name" value="Response_reg"/>
    <property type="match status" value="1"/>
</dbReference>
<protein>
    <submittedName>
        <fullName evidence="12">Two-component response regulator-like APRR3 isoform X1</fullName>
    </submittedName>
</protein>
<evidence type="ECO:0000256" key="4">
    <source>
        <dbReference type="ARBA" id="ARBA00023108"/>
    </source>
</evidence>
<dbReference type="Proteomes" id="UP000228380">
    <property type="component" value="Chromosome 14"/>
</dbReference>
<dbReference type="PANTHER" id="PTHR43874:SF117">
    <property type="entry name" value="TWO-COMPONENT RESPONSE REGULATOR-LIKE APRR3"/>
    <property type="match status" value="1"/>
</dbReference>
<dbReference type="GO" id="GO:0009736">
    <property type="term" value="P:cytokinin-activated signaling pathway"/>
    <property type="evidence" value="ECO:0007669"/>
    <property type="project" value="InterPro"/>
</dbReference>
<comment type="caution">
    <text evidence="6">Lacks conserved residue(s) required for the propagation of feature annotation.</text>
</comment>
<keyword evidence="4" id="KW-0090">Biological rhythms</keyword>
<evidence type="ECO:0000256" key="2">
    <source>
        <dbReference type="ARBA" id="ARBA00010330"/>
    </source>
</evidence>
<feature type="compositionally biased region" description="Basic and acidic residues" evidence="8">
    <location>
        <begin position="1"/>
        <end position="16"/>
    </location>
</feature>
<keyword evidence="3" id="KW-0902">Two-component regulatory system</keyword>
<dbReference type="InterPro" id="IPR045279">
    <property type="entry name" value="ARR-like"/>
</dbReference>
<name>A0A8B8J8C6_PHODC</name>
<feature type="region of interest" description="Disordered" evidence="8">
    <location>
        <begin position="632"/>
        <end position="671"/>
    </location>
</feature>
<feature type="compositionally biased region" description="Low complexity" evidence="8">
    <location>
        <begin position="649"/>
        <end position="660"/>
    </location>
</feature>
<evidence type="ECO:0000256" key="3">
    <source>
        <dbReference type="ARBA" id="ARBA00023012"/>
    </source>
</evidence>
<reference evidence="11" key="1">
    <citation type="journal article" date="2019" name="Nat. Commun.">
        <title>Genome-wide association mapping of date palm fruit traits.</title>
        <authorList>
            <person name="Hazzouri K.M."/>
            <person name="Gros-Balthazard M."/>
            <person name="Flowers J.M."/>
            <person name="Copetti D."/>
            <person name="Lemansour A."/>
            <person name="Lebrun M."/>
            <person name="Masmoudi K."/>
            <person name="Ferrand S."/>
            <person name="Dhar M.I."/>
            <person name="Fresquez Z.A."/>
            <person name="Rosas U."/>
            <person name="Zhang J."/>
            <person name="Talag J."/>
            <person name="Lee S."/>
            <person name="Kudrna D."/>
            <person name="Powell R.F."/>
            <person name="Leitch I.J."/>
            <person name="Krueger R.R."/>
            <person name="Wing R.A."/>
            <person name="Amiri K.M.A."/>
            <person name="Purugganan M.D."/>
        </authorList>
    </citation>
    <scope>NUCLEOTIDE SEQUENCE [LARGE SCALE GENOMIC DNA]</scope>
    <source>
        <strain evidence="11">cv. Khalas</strain>
    </source>
</reference>
<evidence type="ECO:0000256" key="8">
    <source>
        <dbReference type="SAM" id="MobiDB-lite"/>
    </source>
</evidence>
<dbReference type="AlphaFoldDB" id="A0A8B8J8C6"/>
<evidence type="ECO:0000313" key="11">
    <source>
        <dbReference type="Proteomes" id="UP000228380"/>
    </source>
</evidence>
<dbReference type="CDD" id="cd17582">
    <property type="entry name" value="psREC_PRR"/>
    <property type="match status" value="1"/>
</dbReference>
<accession>A0A8B8J8C6</accession>
<evidence type="ECO:0000313" key="12">
    <source>
        <dbReference type="RefSeq" id="XP_026663152.2"/>
    </source>
</evidence>
<dbReference type="InterPro" id="IPR011006">
    <property type="entry name" value="CheY-like_superfamily"/>
</dbReference>
<evidence type="ECO:0000259" key="10">
    <source>
        <dbReference type="PROSITE" id="PS51017"/>
    </source>
</evidence>
<feature type="compositionally biased region" description="Polar residues" evidence="8">
    <location>
        <begin position="552"/>
        <end position="569"/>
    </location>
</feature>
<dbReference type="Gene3D" id="3.40.50.2300">
    <property type="match status" value="1"/>
</dbReference>
<dbReference type="PROSITE" id="PS51017">
    <property type="entry name" value="CCT"/>
    <property type="match status" value="1"/>
</dbReference>
<dbReference type="SMART" id="SM00448">
    <property type="entry name" value="REC"/>
    <property type="match status" value="1"/>
</dbReference>
<feature type="compositionally biased region" description="Basic and acidic residues" evidence="8">
    <location>
        <begin position="205"/>
        <end position="236"/>
    </location>
</feature>
<feature type="domain" description="Response regulatory" evidence="9">
    <location>
        <begin position="54"/>
        <end position="172"/>
    </location>
</feature>
<dbReference type="OrthoDB" id="60033at2759"/>
<gene>
    <name evidence="12" type="primary">LOC103714284</name>
</gene>
<dbReference type="PANTHER" id="PTHR43874">
    <property type="entry name" value="TWO-COMPONENT RESPONSE REGULATOR"/>
    <property type="match status" value="1"/>
</dbReference>
<dbReference type="Pfam" id="PF06203">
    <property type="entry name" value="CCT"/>
    <property type="match status" value="1"/>
</dbReference>
<evidence type="ECO:0000256" key="7">
    <source>
        <dbReference type="PROSITE-ProRule" id="PRU00357"/>
    </source>
</evidence>
<feature type="domain" description="CCT" evidence="10">
    <location>
        <begin position="676"/>
        <end position="718"/>
    </location>
</feature>
<evidence type="ECO:0000256" key="6">
    <source>
        <dbReference type="PROSITE-ProRule" id="PRU00169"/>
    </source>
</evidence>
<dbReference type="GO" id="GO:0048511">
    <property type="term" value="P:rhythmic process"/>
    <property type="evidence" value="ECO:0007669"/>
    <property type="project" value="UniProtKB-KW"/>
</dbReference>
<dbReference type="InterPro" id="IPR010402">
    <property type="entry name" value="CCT_domain"/>
</dbReference>
<evidence type="ECO:0000259" key="9">
    <source>
        <dbReference type="PROSITE" id="PS50110"/>
    </source>
</evidence>
<comment type="similarity">
    <text evidence="2">Belongs to the ARR-like family.</text>
</comment>
<feature type="region of interest" description="Disordered" evidence="8">
    <location>
        <begin position="1"/>
        <end position="39"/>
    </location>
</feature>
<keyword evidence="5 7" id="KW-0539">Nucleus</keyword>